<dbReference type="PRINTS" id="PR00326">
    <property type="entry name" value="GTP1OBG"/>
</dbReference>
<evidence type="ECO:0000256" key="1">
    <source>
        <dbReference type="ARBA" id="ARBA00004123"/>
    </source>
</evidence>
<dbReference type="PROSITE" id="PS51032">
    <property type="entry name" value="AP2_ERF"/>
    <property type="match status" value="1"/>
</dbReference>
<evidence type="ECO:0000256" key="6">
    <source>
        <dbReference type="ARBA" id="ARBA00023163"/>
    </source>
</evidence>
<dbReference type="InterPro" id="IPR036955">
    <property type="entry name" value="AP2/ERF_dom_sf"/>
</dbReference>
<feature type="domain" description="Obg" evidence="11">
    <location>
        <begin position="199"/>
        <end position="411"/>
    </location>
</feature>
<protein>
    <submittedName>
        <fullName evidence="12">Uncharacterized protein</fullName>
    </submittedName>
</protein>
<feature type="region of interest" description="Disordered" evidence="8">
    <location>
        <begin position="108"/>
        <end position="185"/>
    </location>
</feature>
<keyword evidence="6" id="KW-0804">Transcription</keyword>
<keyword evidence="3" id="KW-0805">Transcription regulation</keyword>
<keyword evidence="13" id="KW-1185">Reference proteome</keyword>
<keyword evidence="7" id="KW-0539">Nucleus</keyword>
<dbReference type="EMBL" id="JALJOR010000011">
    <property type="protein sequence ID" value="KAK9808755.1"/>
    <property type="molecule type" value="Genomic_DNA"/>
</dbReference>
<dbReference type="Pfam" id="PF01018">
    <property type="entry name" value="GTP1_OBG"/>
    <property type="match status" value="2"/>
</dbReference>
<dbReference type="InterPro" id="IPR036726">
    <property type="entry name" value="GTP1_OBG_dom_sf"/>
</dbReference>
<evidence type="ECO:0000256" key="3">
    <source>
        <dbReference type="ARBA" id="ARBA00023015"/>
    </source>
</evidence>
<dbReference type="CDD" id="cd01898">
    <property type="entry name" value="Obg"/>
    <property type="match status" value="1"/>
</dbReference>
<dbReference type="SUPFAM" id="SSF54171">
    <property type="entry name" value="DNA-binding domain"/>
    <property type="match status" value="1"/>
</dbReference>
<feature type="compositionally biased region" description="Low complexity" evidence="8">
    <location>
        <begin position="119"/>
        <end position="139"/>
    </location>
</feature>
<dbReference type="InterPro" id="IPR001471">
    <property type="entry name" value="AP2/ERF_dom"/>
</dbReference>
<dbReference type="InterPro" id="IPR006073">
    <property type="entry name" value="GTP-bd"/>
</dbReference>
<dbReference type="Gene3D" id="3.30.730.10">
    <property type="entry name" value="AP2/ERF domain"/>
    <property type="match status" value="1"/>
</dbReference>
<evidence type="ECO:0000256" key="4">
    <source>
        <dbReference type="ARBA" id="ARBA00023125"/>
    </source>
</evidence>
<dbReference type="AlphaFoldDB" id="A0AAW1PFX5"/>
<keyword evidence="4" id="KW-0238">DNA-binding</keyword>
<dbReference type="PANTHER" id="PTHR11702">
    <property type="entry name" value="DEVELOPMENTALLY REGULATED GTP-BINDING PROTEIN-RELATED"/>
    <property type="match status" value="1"/>
</dbReference>
<dbReference type="InterPro" id="IPR027417">
    <property type="entry name" value="P-loop_NTPase"/>
</dbReference>
<evidence type="ECO:0000259" key="9">
    <source>
        <dbReference type="PROSITE" id="PS51032"/>
    </source>
</evidence>
<comment type="caution">
    <text evidence="12">The sequence shown here is derived from an EMBL/GenBank/DDBJ whole genome shotgun (WGS) entry which is preliminary data.</text>
</comment>
<dbReference type="SUPFAM" id="SSF52540">
    <property type="entry name" value="P-loop containing nucleoside triphosphate hydrolases"/>
    <property type="match status" value="1"/>
</dbReference>
<feature type="compositionally biased region" description="Polar residues" evidence="8">
    <location>
        <begin position="108"/>
        <end position="118"/>
    </location>
</feature>
<dbReference type="GO" id="GO:0003700">
    <property type="term" value="F:DNA-binding transcription factor activity"/>
    <property type="evidence" value="ECO:0007669"/>
    <property type="project" value="InterPro"/>
</dbReference>
<reference evidence="12 13" key="1">
    <citation type="journal article" date="2024" name="Nat. Commun.">
        <title>Phylogenomics reveals the evolutionary origins of lichenization in chlorophyte algae.</title>
        <authorList>
            <person name="Puginier C."/>
            <person name="Libourel C."/>
            <person name="Otte J."/>
            <person name="Skaloud P."/>
            <person name="Haon M."/>
            <person name="Grisel S."/>
            <person name="Petersen M."/>
            <person name="Berrin J.G."/>
            <person name="Delaux P.M."/>
            <person name="Dal Grande F."/>
            <person name="Keller J."/>
        </authorList>
    </citation>
    <scope>NUCLEOTIDE SEQUENCE [LARGE SCALE GENOMIC DNA]</scope>
    <source>
        <strain evidence="12 13">SAG 2043</strain>
    </source>
</reference>
<dbReference type="PROSITE" id="PS51883">
    <property type="entry name" value="OBG"/>
    <property type="match status" value="1"/>
</dbReference>
<dbReference type="GO" id="GO:0005525">
    <property type="term" value="F:GTP binding"/>
    <property type="evidence" value="ECO:0007669"/>
    <property type="project" value="UniProtKB-KW"/>
</dbReference>
<dbReference type="GO" id="GO:0003677">
    <property type="term" value="F:DNA binding"/>
    <property type="evidence" value="ECO:0007669"/>
    <property type="project" value="UniProtKB-KW"/>
</dbReference>
<dbReference type="InterPro" id="IPR006169">
    <property type="entry name" value="GTP1_OBG_dom"/>
</dbReference>
<dbReference type="GO" id="GO:0005634">
    <property type="term" value="C:nucleus"/>
    <property type="evidence" value="ECO:0007669"/>
    <property type="project" value="UniProtKB-SubCell"/>
</dbReference>
<dbReference type="Proteomes" id="UP001489004">
    <property type="component" value="Unassembled WGS sequence"/>
</dbReference>
<feature type="region of interest" description="Disordered" evidence="8">
    <location>
        <begin position="225"/>
        <end position="244"/>
    </location>
</feature>
<dbReference type="PANTHER" id="PTHR11702:SF31">
    <property type="entry name" value="MITOCHONDRIAL RIBOSOME-ASSOCIATED GTPASE 2"/>
    <property type="match status" value="1"/>
</dbReference>
<keyword evidence="5" id="KW-0342">GTP-binding</keyword>
<dbReference type="GO" id="GO:0042254">
    <property type="term" value="P:ribosome biogenesis"/>
    <property type="evidence" value="ECO:0007669"/>
    <property type="project" value="UniProtKB-UniRule"/>
</dbReference>
<sequence>MLPRAKSRFKFGVYWDEASQAWGACCRAGGQSAQAIELGIFDLEEHAARAYDIARLSMSTNKYVRYYLNYSAGDYEQVGLSEWVYAPKESADDQPLMSTDQFASAIQDSRANDSTNARTSPSKTPSLSTSKSKSPSTHKAPTRKSDSLSSALMRRADRHAAAPATSLQTVHYPKTKWKRREARDAELAKLQAETQRKRPRFSDRLHVEARGGAGGSGCASLWGSSAKGANQPADGGSGGQGGNVIFEANDRVKSLRGVPKLVRADNGKPGGKQNRRGHRGQDRIVQVPVGTVISKHLPCGSAEGEEEDYPIYDWMKNPNEPWIGARDYRSSDEEDAADGGGDARPLRRPAGMEVIADLVEPGERVLVATGGEGGRGNAVMRRKGGNKPASMESEAGVQGETVRLLLELKVLADVGLVGLPNAGKSTLLRAISAARPKVASYAFTTLEPHLGTVQYPGGESIVVADIPGLIAGASKNRGLGHNFLRHIERTRALVFVLDLQRNENPSKLWDQLAMLQDELSLFHGELLERPALIAVNKCDEPLDSGSASFRAMQRLRTLVKLPVVGISAAHGHGIDDLVADLRLLVGNGSGVYAHRDFGDKAEAAAHQGGRKSA</sequence>
<dbReference type="GO" id="GO:0005739">
    <property type="term" value="C:mitochondrion"/>
    <property type="evidence" value="ECO:0007669"/>
    <property type="project" value="TreeGrafter"/>
</dbReference>
<gene>
    <name evidence="12" type="ORF">WJX72_003088</name>
</gene>
<feature type="domain" description="OBG-type G" evidence="10">
    <location>
        <begin position="412"/>
        <end position="586"/>
    </location>
</feature>
<dbReference type="InterPro" id="IPR045086">
    <property type="entry name" value="OBG_GTPase"/>
</dbReference>
<dbReference type="Gene3D" id="3.40.50.300">
    <property type="entry name" value="P-loop containing nucleotide triphosphate hydrolases"/>
    <property type="match status" value="1"/>
</dbReference>
<name>A0AAW1PFX5_9CHLO</name>
<dbReference type="GO" id="GO:0003924">
    <property type="term" value="F:GTPase activity"/>
    <property type="evidence" value="ECO:0007669"/>
    <property type="project" value="InterPro"/>
</dbReference>
<evidence type="ECO:0000259" key="10">
    <source>
        <dbReference type="PROSITE" id="PS51710"/>
    </source>
</evidence>
<evidence type="ECO:0000313" key="13">
    <source>
        <dbReference type="Proteomes" id="UP001489004"/>
    </source>
</evidence>
<evidence type="ECO:0000256" key="2">
    <source>
        <dbReference type="ARBA" id="ARBA00022741"/>
    </source>
</evidence>
<dbReference type="InterPro" id="IPR016177">
    <property type="entry name" value="DNA-bd_dom_sf"/>
</dbReference>
<comment type="subcellular location">
    <subcellularLocation>
        <location evidence="1">Nucleus</location>
    </subcellularLocation>
</comment>
<organism evidence="12 13">
    <name type="scientific">[Myrmecia] bisecta</name>
    <dbReference type="NCBI Taxonomy" id="41462"/>
    <lineage>
        <taxon>Eukaryota</taxon>
        <taxon>Viridiplantae</taxon>
        <taxon>Chlorophyta</taxon>
        <taxon>core chlorophytes</taxon>
        <taxon>Trebouxiophyceae</taxon>
        <taxon>Trebouxiales</taxon>
        <taxon>Trebouxiaceae</taxon>
        <taxon>Myrmecia</taxon>
    </lineage>
</organism>
<dbReference type="InterPro" id="IPR031167">
    <property type="entry name" value="G_OBG"/>
</dbReference>
<evidence type="ECO:0000313" key="12">
    <source>
        <dbReference type="EMBL" id="KAK9808755.1"/>
    </source>
</evidence>
<evidence type="ECO:0000256" key="5">
    <source>
        <dbReference type="ARBA" id="ARBA00023134"/>
    </source>
</evidence>
<evidence type="ECO:0000259" key="11">
    <source>
        <dbReference type="PROSITE" id="PS51883"/>
    </source>
</evidence>
<evidence type="ECO:0000256" key="8">
    <source>
        <dbReference type="SAM" id="MobiDB-lite"/>
    </source>
</evidence>
<keyword evidence="2" id="KW-0547">Nucleotide-binding</keyword>
<proteinExistence type="predicted"/>
<accession>A0AAW1PFX5</accession>
<dbReference type="Pfam" id="PF01926">
    <property type="entry name" value="MMR_HSR1"/>
    <property type="match status" value="1"/>
</dbReference>
<dbReference type="Gene3D" id="2.70.210.12">
    <property type="entry name" value="GTP1/OBG domain"/>
    <property type="match status" value="1"/>
</dbReference>
<feature type="region of interest" description="Disordered" evidence="8">
    <location>
        <begin position="368"/>
        <end position="394"/>
    </location>
</feature>
<dbReference type="SUPFAM" id="SSF82051">
    <property type="entry name" value="Obg GTP-binding protein N-terminal domain"/>
    <property type="match status" value="1"/>
</dbReference>
<feature type="domain" description="AP2/ERF" evidence="9">
    <location>
        <begin position="9"/>
        <end position="71"/>
    </location>
</feature>
<feature type="region of interest" description="Disordered" evidence="8">
    <location>
        <begin position="261"/>
        <end position="281"/>
    </location>
</feature>
<dbReference type="PROSITE" id="PS51710">
    <property type="entry name" value="G_OBG"/>
    <property type="match status" value="1"/>
</dbReference>
<evidence type="ECO:0000256" key="7">
    <source>
        <dbReference type="ARBA" id="ARBA00023242"/>
    </source>
</evidence>